<sequence length="119" mass="13206">MSGDLQLAEDLVARVPEFEELYEAHVENEGGMVLSHVFFWDVTQATVDSFLDAQPGAPDWRSTLQFLEEQGRREVPEINEVIVTSFLNNLPFPGQPGHGIVEQLGPALAEKFAKIRPSG</sequence>
<evidence type="ECO:0000313" key="2">
    <source>
        <dbReference type="Proteomes" id="UP001595701"/>
    </source>
</evidence>
<reference evidence="2" key="1">
    <citation type="journal article" date="2019" name="Int. J. Syst. Evol. Microbiol.">
        <title>The Global Catalogue of Microorganisms (GCM) 10K type strain sequencing project: providing services to taxonomists for standard genome sequencing and annotation.</title>
        <authorList>
            <consortium name="The Broad Institute Genomics Platform"/>
            <consortium name="The Broad Institute Genome Sequencing Center for Infectious Disease"/>
            <person name="Wu L."/>
            <person name="Ma J."/>
        </authorList>
    </citation>
    <scope>NUCLEOTIDE SEQUENCE [LARGE SCALE GENOMIC DNA]</scope>
    <source>
        <strain evidence="2">CGMCC 4.7035</strain>
    </source>
</reference>
<organism evidence="1 2">
    <name type="scientific">Streptomyces yaanensis</name>
    <dbReference type="NCBI Taxonomy" id="1142239"/>
    <lineage>
        <taxon>Bacteria</taxon>
        <taxon>Bacillati</taxon>
        <taxon>Actinomycetota</taxon>
        <taxon>Actinomycetes</taxon>
        <taxon>Kitasatosporales</taxon>
        <taxon>Streptomycetaceae</taxon>
        <taxon>Streptomyces</taxon>
    </lineage>
</organism>
<dbReference type="RefSeq" id="WP_310765672.1">
    <property type="nucleotide sequence ID" value="NZ_JBHRWR010000016.1"/>
</dbReference>
<gene>
    <name evidence="1" type="ORF">ACFOZ0_22440</name>
</gene>
<dbReference type="EMBL" id="JBHRWR010000016">
    <property type="protein sequence ID" value="MFC3575994.1"/>
    <property type="molecule type" value="Genomic_DNA"/>
</dbReference>
<comment type="caution">
    <text evidence="1">The sequence shown here is derived from an EMBL/GenBank/DDBJ whole genome shotgun (WGS) entry which is preliminary data.</text>
</comment>
<name>A0ABV7SG96_9ACTN</name>
<evidence type="ECO:0000313" key="1">
    <source>
        <dbReference type="EMBL" id="MFC3575994.1"/>
    </source>
</evidence>
<accession>A0ABV7SG96</accession>
<evidence type="ECO:0008006" key="3">
    <source>
        <dbReference type="Google" id="ProtNLM"/>
    </source>
</evidence>
<protein>
    <recommendedName>
        <fullName evidence="3">CdiI immunity protein domain-containing protein</fullName>
    </recommendedName>
</protein>
<proteinExistence type="predicted"/>
<keyword evidence="2" id="KW-1185">Reference proteome</keyword>
<dbReference type="Proteomes" id="UP001595701">
    <property type="component" value="Unassembled WGS sequence"/>
</dbReference>